<evidence type="ECO:0000313" key="2">
    <source>
        <dbReference type="Proteomes" id="UP000004416"/>
    </source>
</evidence>
<name>G9XLY9_DESHA</name>
<organism evidence="1 2">
    <name type="scientific">Desulfitobacterium hafniense DP7</name>
    <dbReference type="NCBI Taxonomy" id="537010"/>
    <lineage>
        <taxon>Bacteria</taxon>
        <taxon>Bacillati</taxon>
        <taxon>Bacillota</taxon>
        <taxon>Clostridia</taxon>
        <taxon>Eubacteriales</taxon>
        <taxon>Desulfitobacteriaceae</taxon>
        <taxon>Desulfitobacterium</taxon>
    </lineage>
</organism>
<dbReference type="HOGENOM" id="CLU_3215310_0_0_9"/>
<sequence>MNDGTCLLAFFSVKFPSAWEFDREFSQKVETPGLEAGNSCPWCF</sequence>
<evidence type="ECO:0000313" key="1">
    <source>
        <dbReference type="EMBL" id="EHL07415.1"/>
    </source>
</evidence>
<dbReference type="Proteomes" id="UP000004416">
    <property type="component" value="Unassembled WGS sequence"/>
</dbReference>
<proteinExistence type="predicted"/>
<accession>G9XLY9</accession>
<reference evidence="1 2" key="1">
    <citation type="submission" date="2011-08" db="EMBL/GenBank/DDBJ databases">
        <authorList>
            <person name="Weinstock G."/>
            <person name="Sodergren E."/>
            <person name="Clifton S."/>
            <person name="Fulton L."/>
            <person name="Fulton B."/>
            <person name="Courtney L."/>
            <person name="Fronick C."/>
            <person name="Harrison M."/>
            <person name="Strong C."/>
            <person name="Farmer C."/>
            <person name="Delahaunty K."/>
            <person name="Markovic C."/>
            <person name="Hall O."/>
            <person name="Minx P."/>
            <person name="Tomlinson C."/>
            <person name="Mitreva M."/>
            <person name="Hou S."/>
            <person name="Chen J."/>
            <person name="Wollam A."/>
            <person name="Pepin K.H."/>
            <person name="Johnson M."/>
            <person name="Bhonagiri V."/>
            <person name="Zhang X."/>
            <person name="Suruliraj S."/>
            <person name="Warren W."/>
            <person name="Chinwalla A."/>
            <person name="Mardis E.R."/>
            <person name="Wilson R.K."/>
        </authorList>
    </citation>
    <scope>NUCLEOTIDE SEQUENCE [LARGE SCALE GENOMIC DNA]</scope>
    <source>
        <strain evidence="1 2">DP7</strain>
    </source>
</reference>
<dbReference type="EMBL" id="AFZX01000043">
    <property type="protein sequence ID" value="EHL07415.1"/>
    <property type="molecule type" value="Genomic_DNA"/>
</dbReference>
<dbReference type="AlphaFoldDB" id="G9XLY9"/>
<protein>
    <submittedName>
        <fullName evidence="1">Uncharacterized protein</fullName>
    </submittedName>
</protein>
<comment type="caution">
    <text evidence="1">The sequence shown here is derived from an EMBL/GenBank/DDBJ whole genome shotgun (WGS) entry which is preliminary data.</text>
</comment>
<gene>
    <name evidence="1" type="ORF">HMPREF0322_01975</name>
</gene>